<dbReference type="Pfam" id="PF00551">
    <property type="entry name" value="Formyl_trans_N"/>
    <property type="match status" value="1"/>
</dbReference>
<dbReference type="Gene3D" id="3.40.50.170">
    <property type="entry name" value="Formyl transferase, N-terminal domain"/>
    <property type="match status" value="1"/>
</dbReference>
<dbReference type="GO" id="GO:0005829">
    <property type="term" value="C:cytosol"/>
    <property type="evidence" value="ECO:0007669"/>
    <property type="project" value="TreeGrafter"/>
</dbReference>
<dbReference type="InterPro" id="IPR004607">
    <property type="entry name" value="GART"/>
</dbReference>
<dbReference type="EMBL" id="JAHHZF010000001">
    <property type="protein sequence ID" value="MBT9288238.1"/>
    <property type="molecule type" value="Genomic_DNA"/>
</dbReference>
<feature type="binding site" evidence="6">
    <location>
        <begin position="39"/>
        <end position="41"/>
    </location>
    <ligand>
        <name>N(1)-(5-phospho-beta-D-ribosyl)glycinamide</name>
        <dbReference type="ChEBI" id="CHEBI:143788"/>
    </ligand>
</feature>
<dbReference type="InterPro" id="IPR036477">
    <property type="entry name" value="Formyl_transf_N_sf"/>
</dbReference>
<dbReference type="PANTHER" id="PTHR43369">
    <property type="entry name" value="PHOSPHORIBOSYLGLYCINAMIDE FORMYLTRANSFERASE"/>
    <property type="match status" value="1"/>
</dbReference>
<keyword evidence="3 6" id="KW-0658">Purine biosynthesis</keyword>
<evidence type="ECO:0000256" key="2">
    <source>
        <dbReference type="ARBA" id="ARBA00022679"/>
    </source>
</evidence>
<evidence type="ECO:0000256" key="6">
    <source>
        <dbReference type="HAMAP-Rule" id="MF_01930"/>
    </source>
</evidence>
<keyword evidence="2 6" id="KW-0808">Transferase</keyword>
<comment type="pathway">
    <text evidence="1 6">Purine metabolism; IMP biosynthesis via de novo pathway; N(2)-formyl-N(1)-(5-phospho-D-ribosyl)glycinamide from N(1)-(5-phospho-D-ribosyl)glycinamide (10-formyl THF route): step 1/1.</text>
</comment>
<feature type="region of interest" description="Disordered" evidence="7">
    <location>
        <begin position="1"/>
        <end position="24"/>
    </location>
</feature>
<dbReference type="InterPro" id="IPR002376">
    <property type="entry name" value="Formyl_transf_N"/>
</dbReference>
<sequence length="247" mass="25768">MTTAPLGGPAVGGPAAGTDAPRGTAPRKLRVGIIISGGGSNMAALVAATKRADFPAEAVLVLSNRADAGGLAKAAAAGVPAVVISHKGFPDRERFEMALHAELVRHGVELVCLAGFMRLLTPWFIGQWKNRMINIHPSLLPAYPGLHTHARALRDGVKLAGCTVHFVREAMDTGPVVAQAAVPVLAGDTPDGLAARVLAAEHRLYPHALDLVASGRTRIVTRDDGGEHVEIRGEAEPPAAMIWPRTA</sequence>
<accession>A0A947CZN6</accession>
<evidence type="ECO:0000256" key="7">
    <source>
        <dbReference type="SAM" id="MobiDB-lite"/>
    </source>
</evidence>
<comment type="catalytic activity">
    <reaction evidence="5 6">
        <text>N(1)-(5-phospho-beta-D-ribosyl)glycinamide + (6R)-10-formyltetrahydrofolate = N(2)-formyl-N(1)-(5-phospho-beta-D-ribosyl)glycinamide + (6S)-5,6,7,8-tetrahydrofolate + H(+)</text>
        <dbReference type="Rhea" id="RHEA:15053"/>
        <dbReference type="ChEBI" id="CHEBI:15378"/>
        <dbReference type="ChEBI" id="CHEBI:57453"/>
        <dbReference type="ChEBI" id="CHEBI:143788"/>
        <dbReference type="ChEBI" id="CHEBI:147286"/>
        <dbReference type="ChEBI" id="CHEBI:195366"/>
        <dbReference type="EC" id="2.1.2.2"/>
    </reaction>
</comment>
<feature type="binding site" evidence="6">
    <location>
        <position position="134"/>
    </location>
    <ligand>
        <name>(6R)-10-formyltetrahydrofolate</name>
        <dbReference type="ChEBI" id="CHEBI:195366"/>
    </ligand>
</feature>
<gene>
    <name evidence="6" type="primary">purN</name>
    <name evidence="9" type="ORF">KL771_02175</name>
</gene>
<dbReference type="AlphaFoldDB" id="A0A947CZN6"/>
<dbReference type="GO" id="GO:0006189">
    <property type="term" value="P:'de novo' IMP biosynthetic process"/>
    <property type="evidence" value="ECO:0007669"/>
    <property type="project" value="UniProtKB-UniRule"/>
</dbReference>
<protein>
    <recommendedName>
        <fullName evidence="6">Phosphoribosylglycinamide formyltransferase</fullName>
        <ecNumber evidence="6">2.1.2.2</ecNumber>
    </recommendedName>
    <alternativeName>
        <fullName evidence="6">5'-phosphoribosylglycinamide transformylase</fullName>
    </alternativeName>
    <alternativeName>
        <fullName evidence="6">GAR transformylase</fullName>
        <shortName evidence="6">GART</shortName>
    </alternativeName>
</protein>
<evidence type="ECO:0000313" key="10">
    <source>
        <dbReference type="Proteomes" id="UP000766595"/>
    </source>
</evidence>
<feature type="site" description="Raises pKa of active site His" evidence="6">
    <location>
        <position position="172"/>
    </location>
</feature>
<dbReference type="PANTHER" id="PTHR43369:SF2">
    <property type="entry name" value="PHOSPHORIBOSYLGLYCINAMIDE FORMYLTRANSFERASE"/>
    <property type="match status" value="1"/>
</dbReference>
<dbReference type="NCBIfam" id="TIGR00639">
    <property type="entry name" value="PurN"/>
    <property type="match status" value="1"/>
</dbReference>
<dbReference type="GO" id="GO:0004644">
    <property type="term" value="F:phosphoribosylglycinamide formyltransferase activity"/>
    <property type="evidence" value="ECO:0007669"/>
    <property type="project" value="UniProtKB-UniRule"/>
</dbReference>
<dbReference type="CDD" id="cd08645">
    <property type="entry name" value="FMT_core_GART"/>
    <property type="match status" value="1"/>
</dbReference>
<feature type="active site" description="Proton donor" evidence="6">
    <location>
        <position position="136"/>
    </location>
</feature>
<comment type="caution">
    <text evidence="9">The sequence shown here is derived from an EMBL/GenBank/DDBJ whole genome shotgun (WGS) entry which is preliminary data.</text>
</comment>
<dbReference type="HAMAP" id="MF_01930">
    <property type="entry name" value="PurN"/>
    <property type="match status" value="1"/>
</dbReference>
<keyword evidence="10" id="KW-1185">Reference proteome</keyword>
<comment type="function">
    <text evidence="6">Catalyzes the transfer of a formyl group from 10-formyltetrahydrofolate to 5-phospho-ribosyl-glycinamide (GAR), producing 5-phospho-ribosyl-N-formylglycinamide (FGAR) and tetrahydrofolate.</text>
</comment>
<evidence type="ECO:0000256" key="1">
    <source>
        <dbReference type="ARBA" id="ARBA00005054"/>
    </source>
</evidence>
<dbReference type="PROSITE" id="PS00373">
    <property type="entry name" value="GART"/>
    <property type="match status" value="1"/>
</dbReference>
<feature type="binding site" evidence="6">
    <location>
        <begin position="117"/>
        <end position="120"/>
    </location>
    <ligand>
        <name>(6R)-10-formyltetrahydrofolate</name>
        <dbReference type="ChEBI" id="CHEBI:195366"/>
    </ligand>
</feature>
<evidence type="ECO:0000256" key="5">
    <source>
        <dbReference type="ARBA" id="ARBA00047664"/>
    </source>
</evidence>
<organism evidence="9 10">
    <name type="scientific">Prosthecodimorpha staleyi</name>
    <dbReference type="NCBI Taxonomy" id="2840188"/>
    <lineage>
        <taxon>Bacteria</taxon>
        <taxon>Pseudomonadati</taxon>
        <taxon>Pseudomonadota</taxon>
        <taxon>Alphaproteobacteria</taxon>
        <taxon>Hyphomicrobiales</taxon>
        <taxon>Ancalomicrobiaceae</taxon>
        <taxon>Prosthecodimorpha</taxon>
    </lineage>
</organism>
<feature type="binding site" evidence="6">
    <location>
        <position position="92"/>
    </location>
    <ligand>
        <name>(6R)-10-formyltetrahydrofolate</name>
        <dbReference type="ChEBI" id="CHEBI:195366"/>
    </ligand>
</feature>
<dbReference type="InterPro" id="IPR001555">
    <property type="entry name" value="GART_AS"/>
</dbReference>
<evidence type="ECO:0000313" key="9">
    <source>
        <dbReference type="EMBL" id="MBT9288238.1"/>
    </source>
</evidence>
<comment type="similarity">
    <text evidence="4 6">Belongs to the GART family.</text>
</comment>
<evidence type="ECO:0000256" key="3">
    <source>
        <dbReference type="ARBA" id="ARBA00022755"/>
    </source>
</evidence>
<proteinExistence type="inferred from homology"/>
<dbReference type="EC" id="2.1.2.2" evidence="6"/>
<evidence type="ECO:0000256" key="4">
    <source>
        <dbReference type="ARBA" id="ARBA00038440"/>
    </source>
</evidence>
<name>A0A947CZN6_9HYPH</name>
<reference evidence="9 10" key="1">
    <citation type="submission" date="2021-06" db="EMBL/GenBank/DDBJ databases">
        <authorList>
            <person name="Grouzdev D.S."/>
            <person name="Koziaeva V."/>
        </authorList>
    </citation>
    <scope>NUCLEOTIDE SEQUENCE [LARGE SCALE GENOMIC DNA]</scope>
    <source>
        <strain evidence="9 10">22</strain>
    </source>
</reference>
<dbReference type="Proteomes" id="UP000766595">
    <property type="component" value="Unassembled WGS sequence"/>
</dbReference>
<evidence type="ECO:0000259" key="8">
    <source>
        <dbReference type="Pfam" id="PF00551"/>
    </source>
</evidence>
<feature type="domain" description="Formyl transferase N-terminal" evidence="8">
    <location>
        <begin position="30"/>
        <end position="209"/>
    </location>
</feature>
<dbReference type="SUPFAM" id="SSF53328">
    <property type="entry name" value="Formyltransferase"/>
    <property type="match status" value="1"/>
</dbReference>